<evidence type="ECO:0000313" key="2">
    <source>
        <dbReference type="Proteomes" id="UP000321429"/>
    </source>
</evidence>
<proteinExistence type="predicted"/>
<sequence length="112" mass="12421">MTNPRDLENHMVADPVDDRVLFDRDFQGDELFTCDEIRSLTLDGVEYLFKAEDAGKLLAQLKKHNSSLLLGQLTGVYAGELLDMLFQDAGYDTPLDMLNDLGAIIINEGDAA</sequence>
<dbReference type="EMBL" id="BJUD01000022">
    <property type="protein sequence ID" value="GEK28879.1"/>
    <property type="molecule type" value="Genomic_DNA"/>
</dbReference>
<dbReference type="AlphaFoldDB" id="A0A510VPM5"/>
<accession>A0A510VPM5</accession>
<name>A0A510VPM5_9LACO</name>
<evidence type="ECO:0000313" key="1">
    <source>
        <dbReference type="EMBL" id="GEK28879.1"/>
    </source>
</evidence>
<dbReference type="RefSeq" id="WP_057809446.1">
    <property type="nucleotide sequence ID" value="NZ_BJUD01000022.1"/>
</dbReference>
<dbReference type="Proteomes" id="UP000321429">
    <property type="component" value="Unassembled WGS sequence"/>
</dbReference>
<organism evidence="1 2">
    <name type="scientific">Furfurilactobacillus siliginis</name>
    <dbReference type="NCBI Taxonomy" id="348151"/>
    <lineage>
        <taxon>Bacteria</taxon>
        <taxon>Bacillati</taxon>
        <taxon>Bacillota</taxon>
        <taxon>Bacilli</taxon>
        <taxon>Lactobacillales</taxon>
        <taxon>Lactobacillaceae</taxon>
        <taxon>Furfurilactobacillus</taxon>
    </lineage>
</organism>
<protein>
    <submittedName>
        <fullName evidence="1">Uncharacterized protein</fullName>
    </submittedName>
</protein>
<comment type="caution">
    <text evidence="1">The sequence shown here is derived from an EMBL/GenBank/DDBJ whole genome shotgun (WGS) entry which is preliminary data.</text>
</comment>
<dbReference type="OrthoDB" id="10002393at2"/>
<gene>
    <name evidence="1" type="ORF">LSI01_11900</name>
</gene>
<reference evidence="1 2" key="1">
    <citation type="submission" date="2019-07" db="EMBL/GenBank/DDBJ databases">
        <title>Whole genome shotgun sequence of Lactobacillus siliginis NBRC 101315.</title>
        <authorList>
            <person name="Hosoyama A."/>
            <person name="Uohara A."/>
            <person name="Ohji S."/>
            <person name="Ichikawa N."/>
        </authorList>
    </citation>
    <scope>NUCLEOTIDE SEQUENCE [LARGE SCALE GENOMIC DNA]</scope>
    <source>
        <strain evidence="1 2">NBRC 101315</strain>
    </source>
</reference>